<keyword evidence="1" id="KW-0812">Transmembrane</keyword>
<sequence length="152" mass="18001">MACLSLPMFFPHKRFPSILASVCKGSGDWIVTFSFLKVLCVVWLAQLLLYPYSMSLICTRTCTFSLSRNTDTCLKKCHTKYMGCMSTLYFSHFEIYNVYDKLMSLFFMHVYFFQINFMFELIISTYLRKRRENCYLFLYKKNSNTNSNEGLV</sequence>
<proteinExistence type="predicted"/>
<dbReference type="AlphaFoldDB" id="A0A1Z5RB48"/>
<dbReference type="Gramene" id="OQU81004">
    <property type="protein sequence ID" value="OQU81004"/>
    <property type="gene ID" value="SORBI_3007G221866"/>
</dbReference>
<evidence type="ECO:0000313" key="3">
    <source>
        <dbReference type="Proteomes" id="UP000000768"/>
    </source>
</evidence>
<evidence type="ECO:0000313" key="2">
    <source>
        <dbReference type="EMBL" id="OQU81004.1"/>
    </source>
</evidence>
<keyword evidence="3" id="KW-1185">Reference proteome</keyword>
<feature type="transmembrane region" description="Helical" evidence="1">
    <location>
        <begin position="105"/>
        <end position="127"/>
    </location>
</feature>
<gene>
    <name evidence="2" type="ORF">SORBI_3007G221866</name>
</gene>
<accession>A0A1Z5RB48</accession>
<keyword evidence="1" id="KW-1133">Transmembrane helix</keyword>
<dbReference type="EMBL" id="CM000766">
    <property type="protein sequence ID" value="OQU81004.1"/>
    <property type="molecule type" value="Genomic_DNA"/>
</dbReference>
<dbReference type="Proteomes" id="UP000000768">
    <property type="component" value="Chromosome 7"/>
</dbReference>
<name>A0A1Z5RB48_SORBI</name>
<protein>
    <submittedName>
        <fullName evidence="2">Uncharacterized protein</fullName>
    </submittedName>
</protein>
<feature type="transmembrane region" description="Helical" evidence="1">
    <location>
        <begin position="30"/>
        <end position="50"/>
    </location>
</feature>
<evidence type="ECO:0000256" key="1">
    <source>
        <dbReference type="SAM" id="Phobius"/>
    </source>
</evidence>
<keyword evidence="1" id="KW-0472">Membrane</keyword>
<reference evidence="2 3" key="1">
    <citation type="journal article" date="2009" name="Nature">
        <title>The Sorghum bicolor genome and the diversification of grasses.</title>
        <authorList>
            <person name="Paterson A.H."/>
            <person name="Bowers J.E."/>
            <person name="Bruggmann R."/>
            <person name="Dubchak I."/>
            <person name="Grimwood J."/>
            <person name="Gundlach H."/>
            <person name="Haberer G."/>
            <person name="Hellsten U."/>
            <person name="Mitros T."/>
            <person name="Poliakov A."/>
            <person name="Schmutz J."/>
            <person name="Spannagl M."/>
            <person name="Tang H."/>
            <person name="Wang X."/>
            <person name="Wicker T."/>
            <person name="Bharti A.K."/>
            <person name="Chapman J."/>
            <person name="Feltus F.A."/>
            <person name="Gowik U."/>
            <person name="Grigoriev I.V."/>
            <person name="Lyons E."/>
            <person name="Maher C.A."/>
            <person name="Martis M."/>
            <person name="Narechania A."/>
            <person name="Otillar R.P."/>
            <person name="Penning B.W."/>
            <person name="Salamov A.A."/>
            <person name="Wang Y."/>
            <person name="Zhang L."/>
            <person name="Carpita N.C."/>
            <person name="Freeling M."/>
            <person name="Gingle A.R."/>
            <person name="Hash C.T."/>
            <person name="Keller B."/>
            <person name="Klein P."/>
            <person name="Kresovich S."/>
            <person name="McCann M.C."/>
            <person name="Ming R."/>
            <person name="Peterson D.G."/>
            <person name="Mehboob-ur-Rahman"/>
            <person name="Ware D."/>
            <person name="Westhoff P."/>
            <person name="Mayer K.F."/>
            <person name="Messing J."/>
            <person name="Rokhsar D.S."/>
        </authorList>
    </citation>
    <scope>NUCLEOTIDE SEQUENCE [LARGE SCALE GENOMIC DNA]</scope>
    <source>
        <strain evidence="3">cv. BTx623</strain>
    </source>
</reference>
<dbReference type="InParanoid" id="A0A1Z5RB48"/>
<reference evidence="3" key="2">
    <citation type="journal article" date="2018" name="Plant J.">
        <title>The Sorghum bicolor reference genome: improved assembly, gene annotations, a transcriptome atlas, and signatures of genome organization.</title>
        <authorList>
            <person name="McCormick R.F."/>
            <person name="Truong S.K."/>
            <person name="Sreedasyam A."/>
            <person name="Jenkins J."/>
            <person name="Shu S."/>
            <person name="Sims D."/>
            <person name="Kennedy M."/>
            <person name="Amirebrahimi M."/>
            <person name="Weers B.D."/>
            <person name="McKinley B."/>
            <person name="Mattison A."/>
            <person name="Morishige D.T."/>
            <person name="Grimwood J."/>
            <person name="Schmutz J."/>
            <person name="Mullet J.E."/>
        </authorList>
    </citation>
    <scope>NUCLEOTIDE SEQUENCE [LARGE SCALE GENOMIC DNA]</scope>
    <source>
        <strain evidence="3">cv. BTx623</strain>
    </source>
</reference>
<organism evidence="2 3">
    <name type="scientific">Sorghum bicolor</name>
    <name type="common">Sorghum</name>
    <name type="synonym">Sorghum vulgare</name>
    <dbReference type="NCBI Taxonomy" id="4558"/>
    <lineage>
        <taxon>Eukaryota</taxon>
        <taxon>Viridiplantae</taxon>
        <taxon>Streptophyta</taxon>
        <taxon>Embryophyta</taxon>
        <taxon>Tracheophyta</taxon>
        <taxon>Spermatophyta</taxon>
        <taxon>Magnoliopsida</taxon>
        <taxon>Liliopsida</taxon>
        <taxon>Poales</taxon>
        <taxon>Poaceae</taxon>
        <taxon>PACMAD clade</taxon>
        <taxon>Panicoideae</taxon>
        <taxon>Andropogonodae</taxon>
        <taxon>Andropogoneae</taxon>
        <taxon>Sorghinae</taxon>
        <taxon>Sorghum</taxon>
    </lineage>
</organism>